<keyword evidence="4" id="KW-0233">DNA recombination</keyword>
<dbReference type="Gene3D" id="3.30.160.390">
    <property type="entry name" value="Integrase, DNA-binding domain"/>
    <property type="match status" value="1"/>
</dbReference>
<dbReference type="GO" id="GO:0006310">
    <property type="term" value="P:DNA recombination"/>
    <property type="evidence" value="ECO:0007669"/>
    <property type="project" value="UniProtKB-KW"/>
</dbReference>
<evidence type="ECO:0000256" key="1">
    <source>
        <dbReference type="ARBA" id="ARBA00008857"/>
    </source>
</evidence>
<dbReference type="InterPro" id="IPR002104">
    <property type="entry name" value="Integrase_catalytic"/>
</dbReference>
<dbReference type="Pfam" id="PF13356">
    <property type="entry name" value="Arm-DNA-bind_3"/>
    <property type="match status" value="1"/>
</dbReference>
<dbReference type="InterPro" id="IPR053876">
    <property type="entry name" value="Phage_int_M"/>
</dbReference>
<gene>
    <name evidence="6" type="ordered locus">Dtpsy_1577</name>
</gene>
<dbReference type="Pfam" id="PF22022">
    <property type="entry name" value="Phage_int_M"/>
    <property type="match status" value="1"/>
</dbReference>
<organism evidence="6 7">
    <name type="scientific">Acidovorax ebreus (strain TPSY)</name>
    <name type="common">Diaphorobacter sp. (strain TPSY)</name>
    <dbReference type="NCBI Taxonomy" id="535289"/>
    <lineage>
        <taxon>Bacteria</taxon>
        <taxon>Pseudomonadati</taxon>
        <taxon>Pseudomonadota</taxon>
        <taxon>Betaproteobacteria</taxon>
        <taxon>Burkholderiales</taxon>
        <taxon>Comamonadaceae</taxon>
        <taxon>Diaphorobacter</taxon>
    </lineage>
</organism>
<keyword evidence="2" id="KW-0229">DNA integration</keyword>
<dbReference type="PANTHER" id="PTHR30629">
    <property type="entry name" value="PROPHAGE INTEGRASE"/>
    <property type="match status" value="1"/>
</dbReference>
<dbReference type="GO" id="GO:0003677">
    <property type="term" value="F:DNA binding"/>
    <property type="evidence" value="ECO:0007669"/>
    <property type="project" value="UniProtKB-KW"/>
</dbReference>
<dbReference type="Proteomes" id="UP000000450">
    <property type="component" value="Chromosome"/>
</dbReference>
<dbReference type="InterPro" id="IPR050808">
    <property type="entry name" value="Phage_Integrase"/>
</dbReference>
<dbReference type="AlphaFoldDB" id="A0A9J9QDY7"/>
<dbReference type="CDD" id="cd00801">
    <property type="entry name" value="INT_P4_C"/>
    <property type="match status" value="1"/>
</dbReference>
<dbReference type="InterPro" id="IPR010998">
    <property type="entry name" value="Integrase_recombinase_N"/>
</dbReference>
<dbReference type="Gene3D" id="1.10.443.10">
    <property type="entry name" value="Intergrase catalytic core"/>
    <property type="match status" value="1"/>
</dbReference>
<sequence length="407" mass="45474">MLSDTACRAAKAQEKPAKLSDSGGLYLLVNQAGKYWRWDYRHAGKRKTLALGVYPGVTLATARKKRDDARALLVEGVDPGEARKAQKAALFADDENTFEAIMREWHALQAPKWSPRYAEKMLARFVQNVFPYMGSVPIADMTPSALLAVVRKLEARGLGEVPSRTLSECGQVMRYAVATGRAERDITADLRGALAPMRTKHLAAVTEPEKVGPLLRVLDDYDGTATVRCALRLAPLLFVRPGELRSMRWADIDFEACEWRYLVTKTQTRHIVPLSRQTLAILEEIRPITGRGVYVFPSARTMSPAAKSQRPMSDNAILAALRRAGIDKDEMTGHGFRAMARTILDEVLGFRPDFIEHQLAHAVRDPNGRAYNRTAHLPARHEMMQQWADYLDKLKTGADVVKLRANS</sequence>
<dbReference type="Pfam" id="PF00589">
    <property type="entry name" value="Phage_integrase"/>
    <property type="match status" value="1"/>
</dbReference>
<dbReference type="InterPro" id="IPR038488">
    <property type="entry name" value="Integrase_DNA-bd_sf"/>
</dbReference>
<keyword evidence="3" id="KW-0238">DNA-binding</keyword>
<dbReference type="PANTHER" id="PTHR30629:SF2">
    <property type="entry name" value="PROPHAGE INTEGRASE INTS-RELATED"/>
    <property type="match status" value="1"/>
</dbReference>
<dbReference type="PROSITE" id="PS51898">
    <property type="entry name" value="TYR_RECOMBINASE"/>
    <property type="match status" value="1"/>
</dbReference>
<dbReference type="InterPro" id="IPR025166">
    <property type="entry name" value="Integrase_DNA_bind_dom"/>
</dbReference>
<dbReference type="KEGG" id="dia:Dtpsy_1577"/>
<dbReference type="EMBL" id="CP001392">
    <property type="protein sequence ID" value="ACM33036.1"/>
    <property type="molecule type" value="Genomic_DNA"/>
</dbReference>
<protein>
    <submittedName>
        <fullName evidence="6">Integrase family protein</fullName>
    </submittedName>
</protein>
<evidence type="ECO:0000256" key="4">
    <source>
        <dbReference type="ARBA" id="ARBA00023172"/>
    </source>
</evidence>
<proteinExistence type="inferred from homology"/>
<dbReference type="RefSeq" id="WP_015913140.1">
    <property type="nucleotide sequence ID" value="NC_011992.1"/>
</dbReference>
<dbReference type="InterPro" id="IPR011010">
    <property type="entry name" value="DNA_brk_join_enz"/>
</dbReference>
<comment type="similarity">
    <text evidence="1">Belongs to the 'phage' integrase family.</text>
</comment>
<evidence type="ECO:0000313" key="6">
    <source>
        <dbReference type="EMBL" id="ACM33036.1"/>
    </source>
</evidence>
<dbReference type="InterPro" id="IPR013762">
    <property type="entry name" value="Integrase-like_cat_sf"/>
</dbReference>
<name>A0A9J9QDY7_ACIET</name>
<evidence type="ECO:0000256" key="3">
    <source>
        <dbReference type="ARBA" id="ARBA00023125"/>
    </source>
</evidence>
<reference evidence="6 7" key="1">
    <citation type="journal article" date="2010" name="J. Bacteriol.">
        <title>Completed genome sequence of the anaerobic iron-oxidizing bacterium Acidovorax ebreus strain TPSY.</title>
        <authorList>
            <person name="Byrne-Bailey K.G."/>
            <person name="Weber K.A."/>
            <person name="Chair A.H."/>
            <person name="Bose S."/>
            <person name="Knox T."/>
            <person name="Spanbauer T.L."/>
            <person name="Chertkov O."/>
            <person name="Coates J.D."/>
        </authorList>
    </citation>
    <scope>NUCLEOTIDE SEQUENCE [LARGE SCALE GENOMIC DNA]</scope>
    <source>
        <strain evidence="6 7">TPSY</strain>
    </source>
</reference>
<evidence type="ECO:0000259" key="5">
    <source>
        <dbReference type="PROSITE" id="PS51898"/>
    </source>
</evidence>
<dbReference type="GO" id="GO:0015074">
    <property type="term" value="P:DNA integration"/>
    <property type="evidence" value="ECO:0007669"/>
    <property type="project" value="UniProtKB-KW"/>
</dbReference>
<dbReference type="SUPFAM" id="SSF56349">
    <property type="entry name" value="DNA breaking-rejoining enzymes"/>
    <property type="match status" value="1"/>
</dbReference>
<dbReference type="Gene3D" id="1.10.150.130">
    <property type="match status" value="1"/>
</dbReference>
<evidence type="ECO:0000256" key="2">
    <source>
        <dbReference type="ARBA" id="ARBA00022908"/>
    </source>
</evidence>
<keyword evidence="7" id="KW-1185">Reference proteome</keyword>
<accession>A0A9J9QDY7</accession>
<evidence type="ECO:0000313" key="7">
    <source>
        <dbReference type="Proteomes" id="UP000000450"/>
    </source>
</evidence>
<feature type="domain" description="Tyr recombinase" evidence="5">
    <location>
        <begin position="201"/>
        <end position="389"/>
    </location>
</feature>